<organism evidence="2 3">
    <name type="scientific">Quercus lobata</name>
    <name type="common">Valley oak</name>
    <dbReference type="NCBI Taxonomy" id="97700"/>
    <lineage>
        <taxon>Eukaryota</taxon>
        <taxon>Viridiplantae</taxon>
        <taxon>Streptophyta</taxon>
        <taxon>Embryophyta</taxon>
        <taxon>Tracheophyta</taxon>
        <taxon>Spermatophyta</taxon>
        <taxon>Magnoliopsida</taxon>
        <taxon>eudicotyledons</taxon>
        <taxon>Gunneridae</taxon>
        <taxon>Pentapetalae</taxon>
        <taxon>rosids</taxon>
        <taxon>fabids</taxon>
        <taxon>Fagales</taxon>
        <taxon>Fagaceae</taxon>
        <taxon>Quercus</taxon>
    </lineage>
</organism>
<dbReference type="InterPro" id="IPR013103">
    <property type="entry name" value="RVT_2"/>
</dbReference>
<accession>A0A7N2L541</accession>
<dbReference type="PANTHER" id="PTHR11439:SF450">
    <property type="entry name" value="REVERSE TRANSCRIPTASE TY1_COPIA-TYPE DOMAIN-CONTAINING PROTEIN"/>
    <property type="match status" value="1"/>
</dbReference>
<dbReference type="SUPFAM" id="SSF56672">
    <property type="entry name" value="DNA/RNA polymerases"/>
    <property type="match status" value="1"/>
</dbReference>
<reference evidence="2" key="2">
    <citation type="submission" date="2021-01" db="UniProtKB">
        <authorList>
            <consortium name="EnsemblPlants"/>
        </authorList>
    </citation>
    <scope>IDENTIFICATION</scope>
</reference>
<dbReference type="InParanoid" id="A0A7N2L541"/>
<dbReference type="EMBL" id="LRBV02000003">
    <property type="status" value="NOT_ANNOTATED_CDS"/>
    <property type="molecule type" value="Genomic_DNA"/>
</dbReference>
<name>A0A7N2L541_QUELO</name>
<sequence length="554" mass="62561">MFQVPAVTNTHSMVTRSKVGTFKPKALVAQAITDEPLSVVKSATLSKSSSKALKPDYTLTEPPSYKVAVQFPQWCAAMDEEFAALQRQGTWSLVPPSTSQNVVGCKWVFKLKLNSDGSINRYKARLVAKGFHQQYGVDFEETFSPVIKPPTVRIILSLAVQFDWPLRQLDVRNAFLHGLLREEVYMVQPPRYVDPSCPNHVCRLWKSLYGLKQAPRAWFERFSTQLLHMGFQASLADSSLFILHHGTLVVYLLVYVDDIVITGNNPKFLDTLVAQLSQAFELKDLGPLHYFLGLQITRSSKGLFLTQTKYAQDLLLKLQMQSSKPARSPCAPHLRLVPNEDVHLTAAKRILRYITGTLHFGILLQPGPISLSAFSDSDWAGDPFDRRSTTGFIAYLGYNPITWSAKKQDTVSRSSTESEYRALASTAAELCWLRQVFKDLGIFLPTAPKLWCDNVSALAIASNPVFHARTKHLEVDYHFVREKVLRRDLQVKYIATGDQLADIFTKSLSTSQFVYLRSKIMVSLDPMVLRGDVRDKVQMVKTEHKSENKEEDEV</sequence>
<protein>
    <recommendedName>
        <fullName evidence="1">Reverse transcriptase Ty1/copia-type domain-containing protein</fullName>
    </recommendedName>
</protein>
<feature type="domain" description="Reverse transcriptase Ty1/copia-type" evidence="1">
    <location>
        <begin position="90"/>
        <end position="330"/>
    </location>
</feature>
<dbReference type="PANTHER" id="PTHR11439">
    <property type="entry name" value="GAG-POL-RELATED RETROTRANSPOSON"/>
    <property type="match status" value="1"/>
</dbReference>
<evidence type="ECO:0000313" key="2">
    <source>
        <dbReference type="EnsemblPlants" id="QL03p020061:mrna"/>
    </source>
</evidence>
<keyword evidence="3" id="KW-1185">Reference proteome</keyword>
<dbReference type="AlphaFoldDB" id="A0A7N2L541"/>
<dbReference type="Pfam" id="PF07727">
    <property type="entry name" value="RVT_2"/>
    <property type="match status" value="1"/>
</dbReference>
<reference evidence="2 3" key="1">
    <citation type="journal article" date="2016" name="G3 (Bethesda)">
        <title>First Draft Assembly and Annotation of the Genome of a California Endemic Oak Quercus lobata Nee (Fagaceae).</title>
        <authorList>
            <person name="Sork V.L."/>
            <person name="Fitz-Gibbon S.T."/>
            <person name="Puiu D."/>
            <person name="Crepeau M."/>
            <person name="Gugger P.F."/>
            <person name="Sherman R."/>
            <person name="Stevens K."/>
            <person name="Langley C.H."/>
            <person name="Pellegrini M."/>
            <person name="Salzberg S.L."/>
        </authorList>
    </citation>
    <scope>NUCLEOTIDE SEQUENCE [LARGE SCALE GENOMIC DNA]</scope>
    <source>
        <strain evidence="2 3">cv. SW786</strain>
    </source>
</reference>
<dbReference type="OMA" id="PAVTNTH"/>
<evidence type="ECO:0000259" key="1">
    <source>
        <dbReference type="Pfam" id="PF07727"/>
    </source>
</evidence>
<dbReference type="Gramene" id="QL03p020061:mrna">
    <property type="protein sequence ID" value="QL03p020061:mrna"/>
    <property type="gene ID" value="QL03p020061"/>
</dbReference>
<dbReference type="CDD" id="cd09272">
    <property type="entry name" value="RNase_HI_RT_Ty1"/>
    <property type="match status" value="1"/>
</dbReference>
<proteinExistence type="predicted"/>
<dbReference type="EnsemblPlants" id="QL03p020061:mrna">
    <property type="protein sequence ID" value="QL03p020061:mrna"/>
    <property type="gene ID" value="QL03p020061"/>
</dbReference>
<evidence type="ECO:0000313" key="3">
    <source>
        <dbReference type="Proteomes" id="UP000594261"/>
    </source>
</evidence>
<dbReference type="InterPro" id="IPR043502">
    <property type="entry name" value="DNA/RNA_pol_sf"/>
</dbReference>
<dbReference type="Proteomes" id="UP000594261">
    <property type="component" value="Chromosome 3"/>
</dbReference>